<reference evidence="2" key="2">
    <citation type="submission" date="2021-04" db="EMBL/GenBank/DDBJ databases">
        <authorList>
            <person name="Gilroy R."/>
        </authorList>
    </citation>
    <scope>NUCLEOTIDE SEQUENCE</scope>
    <source>
        <strain evidence="2">CHK193-4272</strain>
    </source>
</reference>
<evidence type="ECO:0000313" key="3">
    <source>
        <dbReference type="Proteomes" id="UP000886808"/>
    </source>
</evidence>
<dbReference type="PANTHER" id="PTHR35090:SF2">
    <property type="entry name" value="ARSR FAMILY TRANSCRIPTIONAL REGULATOR"/>
    <property type="match status" value="1"/>
</dbReference>
<dbReference type="AlphaFoldDB" id="A0A9D1PGV5"/>
<name>A0A9D1PGV5_9FIRM</name>
<evidence type="ECO:0000259" key="1">
    <source>
        <dbReference type="SMART" id="SM00989"/>
    </source>
</evidence>
<protein>
    <submittedName>
        <fullName evidence="2">4-vinyl reductase</fullName>
    </submittedName>
</protein>
<dbReference type="InterPro" id="IPR004096">
    <property type="entry name" value="V4R"/>
</dbReference>
<evidence type="ECO:0000313" key="2">
    <source>
        <dbReference type="EMBL" id="HIV61284.1"/>
    </source>
</evidence>
<dbReference type="PANTHER" id="PTHR35090">
    <property type="entry name" value="DNA-DIRECTED RNA POLYMERASE SUBUNIT I"/>
    <property type="match status" value="1"/>
</dbReference>
<dbReference type="SMART" id="SM00989">
    <property type="entry name" value="V4R"/>
    <property type="match status" value="1"/>
</dbReference>
<dbReference type="SUPFAM" id="SSF111126">
    <property type="entry name" value="Ligand-binding domain in the NO signalling and Golgi transport"/>
    <property type="match status" value="1"/>
</dbReference>
<proteinExistence type="predicted"/>
<comment type="caution">
    <text evidence="2">The sequence shown here is derived from an EMBL/GenBank/DDBJ whole genome shotgun (WGS) entry which is preliminary data.</text>
</comment>
<dbReference type="Pfam" id="PF02830">
    <property type="entry name" value="V4R"/>
    <property type="match status" value="1"/>
</dbReference>
<dbReference type="InterPro" id="IPR024096">
    <property type="entry name" value="NO_sig/Golgi_transp_ligand-bd"/>
</dbReference>
<feature type="domain" description="4-vinyl reductase 4VR" evidence="1">
    <location>
        <begin position="113"/>
        <end position="175"/>
    </location>
</feature>
<organism evidence="2 3">
    <name type="scientific">Candidatus Butyricicoccus avistercoris</name>
    <dbReference type="NCBI Taxonomy" id="2838518"/>
    <lineage>
        <taxon>Bacteria</taxon>
        <taxon>Bacillati</taxon>
        <taxon>Bacillota</taxon>
        <taxon>Clostridia</taxon>
        <taxon>Eubacteriales</taxon>
        <taxon>Butyricicoccaceae</taxon>
        <taxon>Butyricicoccus</taxon>
    </lineage>
</organism>
<sequence length="177" mass="20280">MFKLFDDETMEDFKWNSPENILKGRENLGDEMPVFAYRLFQFSMRDELNEKLGKEKTIELFRGAGERSGVIFANDFLDLTLPFTDFIAQLQKVLEENKIGVLRIEKFDSETGNATLTIGEDLDCSGLPIIGETVCNYDEGFLAGILKEYTKREYVVTEIDCWATGARVCRFDAKVKK</sequence>
<dbReference type="EMBL" id="DXIE01000003">
    <property type="protein sequence ID" value="HIV61284.1"/>
    <property type="molecule type" value="Genomic_DNA"/>
</dbReference>
<dbReference type="Gene3D" id="3.30.1380.20">
    <property type="entry name" value="Trafficking protein particle complex subunit 3"/>
    <property type="match status" value="1"/>
</dbReference>
<accession>A0A9D1PGV5</accession>
<dbReference type="Proteomes" id="UP000886808">
    <property type="component" value="Unassembled WGS sequence"/>
</dbReference>
<gene>
    <name evidence="2" type="ORF">H9746_00290</name>
</gene>
<reference evidence="2" key="1">
    <citation type="journal article" date="2021" name="PeerJ">
        <title>Extensive microbial diversity within the chicken gut microbiome revealed by metagenomics and culture.</title>
        <authorList>
            <person name="Gilroy R."/>
            <person name="Ravi A."/>
            <person name="Getino M."/>
            <person name="Pursley I."/>
            <person name="Horton D.L."/>
            <person name="Alikhan N.F."/>
            <person name="Baker D."/>
            <person name="Gharbi K."/>
            <person name="Hall N."/>
            <person name="Watson M."/>
            <person name="Adriaenssens E.M."/>
            <person name="Foster-Nyarko E."/>
            <person name="Jarju S."/>
            <person name="Secka A."/>
            <person name="Antonio M."/>
            <person name="Oren A."/>
            <person name="Chaudhuri R.R."/>
            <person name="La Ragione R."/>
            <person name="Hildebrand F."/>
            <person name="Pallen M.J."/>
        </authorList>
    </citation>
    <scope>NUCLEOTIDE SEQUENCE</scope>
    <source>
        <strain evidence="2">CHK193-4272</strain>
    </source>
</reference>